<evidence type="ECO:0000256" key="2">
    <source>
        <dbReference type="ARBA" id="ARBA00009865"/>
    </source>
</evidence>
<keyword evidence="5" id="KW-0812">Transmembrane</keyword>
<evidence type="ECO:0008006" key="7">
    <source>
        <dbReference type="Google" id="ProtNLM"/>
    </source>
</evidence>
<dbReference type="InterPro" id="IPR006710">
    <property type="entry name" value="Glyco_hydro_43"/>
</dbReference>
<comment type="caution">
    <text evidence="6">The sequence shown here is derived from an EMBL/GenBank/DDBJ whole genome shotgun (WGS) entry which is preliminary data.</text>
</comment>
<evidence type="ECO:0000313" key="6">
    <source>
        <dbReference type="EMBL" id="GAG95249.1"/>
    </source>
</evidence>
<keyword evidence="5" id="KW-1133">Transmembrane helix</keyword>
<dbReference type="PANTHER" id="PTHR43301:SF3">
    <property type="entry name" value="ARABINAN ENDO-1,5-ALPHA-L-ARABINOSIDASE A-RELATED"/>
    <property type="match status" value="1"/>
</dbReference>
<evidence type="ECO:0000256" key="4">
    <source>
        <dbReference type="ARBA" id="ARBA00023295"/>
    </source>
</evidence>
<dbReference type="InterPro" id="IPR050727">
    <property type="entry name" value="GH43_arabinanases"/>
</dbReference>
<organism evidence="6">
    <name type="scientific">marine sediment metagenome</name>
    <dbReference type="NCBI Taxonomy" id="412755"/>
    <lineage>
        <taxon>unclassified sequences</taxon>
        <taxon>metagenomes</taxon>
        <taxon>ecological metagenomes</taxon>
    </lineage>
</organism>
<sequence length="291" mass="32847">SKKLKINHSGMLQLSTRKSILKYIIILTILVYSTFIIDEFNDRALARPDSTCEIKGWFPSDFGLKDHHVFIHDGYYYLISIYVPPGTTDPLLQDRFAYARSLDLCNWEDLTPVLPDRTTGSWDEAAIWAPYVYQENGIYYLYYTGVTRDFTQSILLATSSDPSDPESWEKQEMVFQPNHPGMIWQDGEAADCRDPTVIKHGDLYYMYYAGRDESGSIIGLATAPSAMGPWTDWGTIVPPEPDAILESPTIAQFEGFSYLFFTRSTVGGFYRIGAGPSGPWRAPVSLNPGWA</sequence>
<keyword evidence="3" id="KW-0378">Hydrolase</keyword>
<dbReference type="SUPFAM" id="SSF75005">
    <property type="entry name" value="Arabinanase/levansucrase/invertase"/>
    <property type="match status" value="1"/>
</dbReference>
<dbReference type="PANTHER" id="PTHR43301">
    <property type="entry name" value="ARABINAN ENDO-1,5-ALPHA-L-ARABINOSIDASE"/>
    <property type="match status" value="1"/>
</dbReference>
<accession>X1BH45</accession>
<reference evidence="6" key="1">
    <citation type="journal article" date="2014" name="Front. Microbiol.">
        <title>High frequency of phylogenetically diverse reductive dehalogenase-homologous genes in deep subseafloor sedimentary metagenomes.</title>
        <authorList>
            <person name="Kawai M."/>
            <person name="Futagami T."/>
            <person name="Toyoda A."/>
            <person name="Takaki Y."/>
            <person name="Nishi S."/>
            <person name="Hori S."/>
            <person name="Arai W."/>
            <person name="Tsubouchi T."/>
            <person name="Morono Y."/>
            <person name="Uchiyama I."/>
            <person name="Ito T."/>
            <person name="Fujiyama A."/>
            <person name="Inagaki F."/>
            <person name="Takami H."/>
        </authorList>
    </citation>
    <scope>NUCLEOTIDE SEQUENCE</scope>
    <source>
        <strain evidence="6">Expedition CK06-06</strain>
    </source>
</reference>
<dbReference type="AlphaFoldDB" id="X1BH45"/>
<evidence type="ECO:0000256" key="5">
    <source>
        <dbReference type="SAM" id="Phobius"/>
    </source>
</evidence>
<dbReference type="Gene3D" id="2.115.10.20">
    <property type="entry name" value="Glycosyl hydrolase domain, family 43"/>
    <property type="match status" value="2"/>
</dbReference>
<feature type="non-terminal residue" evidence="6">
    <location>
        <position position="1"/>
    </location>
</feature>
<name>X1BH45_9ZZZZ</name>
<gene>
    <name evidence="6" type="ORF">S01H4_38917</name>
</gene>
<proteinExistence type="inferred from homology"/>
<dbReference type="Pfam" id="PF04616">
    <property type="entry name" value="Glyco_hydro_43"/>
    <property type="match status" value="1"/>
</dbReference>
<feature type="transmembrane region" description="Helical" evidence="5">
    <location>
        <begin position="20"/>
        <end position="37"/>
    </location>
</feature>
<keyword evidence="5" id="KW-0472">Membrane</keyword>
<keyword evidence="4" id="KW-0326">Glycosidase</keyword>
<dbReference type="GO" id="GO:0005975">
    <property type="term" value="P:carbohydrate metabolic process"/>
    <property type="evidence" value="ECO:0007669"/>
    <property type="project" value="InterPro"/>
</dbReference>
<comment type="pathway">
    <text evidence="1">Glycan metabolism; L-arabinan degradation.</text>
</comment>
<dbReference type="InterPro" id="IPR023296">
    <property type="entry name" value="Glyco_hydro_beta-prop_sf"/>
</dbReference>
<evidence type="ECO:0000256" key="1">
    <source>
        <dbReference type="ARBA" id="ARBA00004834"/>
    </source>
</evidence>
<dbReference type="GO" id="GO:0004553">
    <property type="term" value="F:hydrolase activity, hydrolyzing O-glycosyl compounds"/>
    <property type="evidence" value="ECO:0007669"/>
    <property type="project" value="InterPro"/>
</dbReference>
<dbReference type="EMBL" id="BART01021027">
    <property type="protein sequence ID" value="GAG95249.1"/>
    <property type="molecule type" value="Genomic_DNA"/>
</dbReference>
<protein>
    <recommendedName>
        <fullName evidence="7">Glycosyl hydrolase family 32 N-terminal domain-containing protein</fullName>
    </recommendedName>
</protein>
<evidence type="ECO:0000256" key="3">
    <source>
        <dbReference type="ARBA" id="ARBA00022801"/>
    </source>
</evidence>
<feature type="non-terminal residue" evidence="6">
    <location>
        <position position="291"/>
    </location>
</feature>
<comment type="similarity">
    <text evidence="2">Belongs to the glycosyl hydrolase 43 family.</text>
</comment>